<evidence type="ECO:0000313" key="1">
    <source>
        <dbReference type="EMBL" id="MBB5630359.1"/>
    </source>
</evidence>
<dbReference type="AlphaFoldDB" id="A0A7W8ZA91"/>
<keyword evidence="2" id="KW-1185">Reference proteome</keyword>
<comment type="caution">
    <text evidence="1">The sequence shown here is derived from an EMBL/GenBank/DDBJ whole genome shotgun (WGS) entry which is preliminary data.</text>
</comment>
<accession>A0A7W8ZA91</accession>
<gene>
    <name evidence="1" type="ORF">BJ981_006123</name>
</gene>
<name>A0A7W8ZA91_9ACTN</name>
<protein>
    <submittedName>
        <fullName evidence="1">Uncharacterized protein</fullName>
    </submittedName>
</protein>
<proteinExistence type="predicted"/>
<dbReference type="RefSeq" id="WP_184616834.1">
    <property type="nucleotide sequence ID" value="NZ_BOOS01000020.1"/>
</dbReference>
<dbReference type="Proteomes" id="UP000588112">
    <property type="component" value="Unassembled WGS sequence"/>
</dbReference>
<evidence type="ECO:0000313" key="2">
    <source>
        <dbReference type="Proteomes" id="UP000588112"/>
    </source>
</evidence>
<sequence>MKSTITSILEPQPREWYREGTTAYEGGCSQHGTPPCHDPIVASVLLSNALSEDIRWAVCQRGLDSLPKPR</sequence>
<dbReference type="EMBL" id="JACHBR010000002">
    <property type="protein sequence ID" value="MBB5630359.1"/>
    <property type="molecule type" value="Genomic_DNA"/>
</dbReference>
<reference evidence="1 2" key="1">
    <citation type="submission" date="2020-08" db="EMBL/GenBank/DDBJ databases">
        <title>Sequencing the genomes of 1000 actinobacteria strains.</title>
        <authorList>
            <person name="Klenk H.-P."/>
        </authorList>
    </citation>
    <scope>NUCLEOTIDE SEQUENCE [LARGE SCALE GENOMIC DNA]</scope>
    <source>
        <strain evidence="1 2">DSM 45790</strain>
    </source>
</reference>
<organism evidence="1 2">
    <name type="scientific">Sphaerisporangium krabiense</name>
    <dbReference type="NCBI Taxonomy" id="763782"/>
    <lineage>
        <taxon>Bacteria</taxon>
        <taxon>Bacillati</taxon>
        <taxon>Actinomycetota</taxon>
        <taxon>Actinomycetes</taxon>
        <taxon>Streptosporangiales</taxon>
        <taxon>Streptosporangiaceae</taxon>
        <taxon>Sphaerisporangium</taxon>
    </lineage>
</organism>